<name>A0A6N2L3P9_SALVM</name>
<sequence length="96" mass="10570">MYLLQISSLGMSNNLVSQQLSVQSIQMGQLEHISNKLDSSMQMGLMESRILDPALQQMSMSNMQMGRMGPGQSSTGTLSQQDVNIKQPTTVVRTHV</sequence>
<feature type="region of interest" description="Disordered" evidence="1">
    <location>
        <begin position="65"/>
        <end position="96"/>
    </location>
</feature>
<reference evidence="2" key="1">
    <citation type="submission" date="2019-03" db="EMBL/GenBank/DDBJ databases">
        <authorList>
            <person name="Mank J."/>
            <person name="Almeida P."/>
        </authorList>
    </citation>
    <scope>NUCLEOTIDE SEQUENCE</scope>
    <source>
        <strain evidence="2">78183</strain>
    </source>
</reference>
<organism evidence="2">
    <name type="scientific">Salix viminalis</name>
    <name type="common">Common osier</name>
    <name type="synonym">Basket willow</name>
    <dbReference type="NCBI Taxonomy" id="40686"/>
    <lineage>
        <taxon>Eukaryota</taxon>
        <taxon>Viridiplantae</taxon>
        <taxon>Streptophyta</taxon>
        <taxon>Embryophyta</taxon>
        <taxon>Tracheophyta</taxon>
        <taxon>Spermatophyta</taxon>
        <taxon>Magnoliopsida</taxon>
        <taxon>eudicotyledons</taxon>
        <taxon>Gunneridae</taxon>
        <taxon>Pentapetalae</taxon>
        <taxon>rosids</taxon>
        <taxon>fabids</taxon>
        <taxon>Malpighiales</taxon>
        <taxon>Salicaceae</taxon>
        <taxon>Saliceae</taxon>
        <taxon>Salix</taxon>
    </lineage>
</organism>
<proteinExistence type="predicted"/>
<protein>
    <submittedName>
        <fullName evidence="2">Uncharacterized protein</fullName>
    </submittedName>
</protein>
<dbReference type="AlphaFoldDB" id="A0A6N2L3P9"/>
<gene>
    <name evidence="2" type="ORF">SVIM_LOCUS162488</name>
</gene>
<evidence type="ECO:0000313" key="2">
    <source>
        <dbReference type="EMBL" id="VFU34158.1"/>
    </source>
</evidence>
<dbReference type="EMBL" id="CAADRP010001001">
    <property type="protein sequence ID" value="VFU34158.1"/>
    <property type="molecule type" value="Genomic_DNA"/>
</dbReference>
<evidence type="ECO:0000256" key="1">
    <source>
        <dbReference type="SAM" id="MobiDB-lite"/>
    </source>
</evidence>
<feature type="compositionally biased region" description="Polar residues" evidence="1">
    <location>
        <begin position="71"/>
        <end position="96"/>
    </location>
</feature>
<accession>A0A6N2L3P9</accession>